<feature type="domain" description="PpiC" evidence="7">
    <location>
        <begin position="164"/>
        <end position="256"/>
    </location>
</feature>
<dbReference type="InterPro" id="IPR027304">
    <property type="entry name" value="Trigger_fact/SurA_dom_sf"/>
</dbReference>
<dbReference type="Gene3D" id="3.10.50.40">
    <property type="match status" value="1"/>
</dbReference>
<sequence>MRVSRLVLWSIILLLLLTNICTVLLMSNNNASDQLVMSDGEIDRNKPLAEVGETDINYQSWLNELINQHGEEVLYNMVDSEVVFQLAKQQDLSIEPKIIEREIARMMVMEGVLSKEEKADKVDEWTQQIEYRYYLQELLTNDVEVPESEIEAYFNEYQRQYQFEDMVQISHILVPTQQEAEYVMTKLEDGESFSEVAKEHSIDEETASDGGYLGFYSETSSFIPTEYYEVTSELSPGDYSEPQLVDNGYAVIYLHQHLASIELSYEEAYQEVRQDLALDQLDDDIDAESLWNEIGVDLTYKNANN</sequence>
<keyword evidence="9" id="KW-1185">Reference proteome</keyword>
<dbReference type="EC" id="5.2.1.8" evidence="2"/>
<organism evidence="8 9">
    <name type="scientific">Gracilibacillus salinarum</name>
    <dbReference type="NCBI Taxonomy" id="2932255"/>
    <lineage>
        <taxon>Bacteria</taxon>
        <taxon>Bacillati</taxon>
        <taxon>Bacillota</taxon>
        <taxon>Bacilli</taxon>
        <taxon>Bacillales</taxon>
        <taxon>Bacillaceae</taxon>
        <taxon>Gracilibacillus</taxon>
    </lineage>
</organism>
<dbReference type="PANTHER" id="PTHR47245:SF1">
    <property type="entry name" value="FOLDASE PROTEIN PRSA"/>
    <property type="match status" value="1"/>
</dbReference>
<evidence type="ECO:0000256" key="6">
    <source>
        <dbReference type="PROSITE-ProRule" id="PRU00278"/>
    </source>
</evidence>
<evidence type="ECO:0000313" key="9">
    <source>
        <dbReference type="Proteomes" id="UP000831537"/>
    </source>
</evidence>
<proteinExistence type="predicted"/>
<name>A0ABY4GK85_9BACI</name>
<dbReference type="GO" id="GO:0016853">
    <property type="term" value="F:isomerase activity"/>
    <property type="evidence" value="ECO:0007669"/>
    <property type="project" value="UniProtKB-KW"/>
</dbReference>
<protein>
    <recommendedName>
        <fullName evidence="2">peptidylprolyl isomerase</fullName>
        <ecNumber evidence="2">5.2.1.8</ecNumber>
    </recommendedName>
</protein>
<gene>
    <name evidence="8" type="ORF">MUN87_14080</name>
</gene>
<dbReference type="EMBL" id="CP095071">
    <property type="protein sequence ID" value="UOQ83872.1"/>
    <property type="molecule type" value="Genomic_DNA"/>
</dbReference>
<accession>A0ABY4GK85</accession>
<dbReference type="SUPFAM" id="SSF54534">
    <property type="entry name" value="FKBP-like"/>
    <property type="match status" value="1"/>
</dbReference>
<dbReference type="Pfam" id="PF13145">
    <property type="entry name" value="Rotamase_2"/>
    <property type="match status" value="1"/>
</dbReference>
<reference evidence="8 9" key="1">
    <citation type="submission" date="2022-04" db="EMBL/GenBank/DDBJ databases">
        <title>Gracilibacillus sp. isolated from saltern.</title>
        <authorList>
            <person name="Won M."/>
            <person name="Lee C.-M."/>
            <person name="Woen H.-Y."/>
            <person name="Kwon S.-W."/>
        </authorList>
    </citation>
    <scope>NUCLEOTIDE SEQUENCE [LARGE SCALE GENOMIC DNA]</scope>
    <source>
        <strain evidence="8 9">SSPM10-3</strain>
    </source>
</reference>
<evidence type="ECO:0000313" key="8">
    <source>
        <dbReference type="EMBL" id="UOQ83872.1"/>
    </source>
</evidence>
<evidence type="ECO:0000256" key="3">
    <source>
        <dbReference type="ARBA" id="ARBA00022729"/>
    </source>
</evidence>
<dbReference type="Gene3D" id="1.10.4030.10">
    <property type="entry name" value="Porin chaperone SurA, peptide-binding domain"/>
    <property type="match status" value="1"/>
</dbReference>
<keyword evidence="5 6" id="KW-0413">Isomerase</keyword>
<dbReference type="PANTHER" id="PTHR47245">
    <property type="entry name" value="PEPTIDYLPROLYL ISOMERASE"/>
    <property type="match status" value="1"/>
</dbReference>
<evidence type="ECO:0000256" key="5">
    <source>
        <dbReference type="ARBA" id="ARBA00023235"/>
    </source>
</evidence>
<dbReference type="PROSITE" id="PS01096">
    <property type="entry name" value="PPIC_PPIASE_1"/>
    <property type="match status" value="1"/>
</dbReference>
<evidence type="ECO:0000259" key="7">
    <source>
        <dbReference type="PROSITE" id="PS50198"/>
    </source>
</evidence>
<dbReference type="InterPro" id="IPR000297">
    <property type="entry name" value="PPIase_PpiC"/>
</dbReference>
<comment type="catalytic activity">
    <reaction evidence="1">
        <text>[protein]-peptidylproline (omega=180) = [protein]-peptidylproline (omega=0)</text>
        <dbReference type="Rhea" id="RHEA:16237"/>
        <dbReference type="Rhea" id="RHEA-COMP:10747"/>
        <dbReference type="Rhea" id="RHEA-COMP:10748"/>
        <dbReference type="ChEBI" id="CHEBI:83833"/>
        <dbReference type="ChEBI" id="CHEBI:83834"/>
        <dbReference type="EC" id="5.2.1.8"/>
    </reaction>
</comment>
<dbReference type="RefSeq" id="WP_244741122.1">
    <property type="nucleotide sequence ID" value="NZ_CP095071.1"/>
</dbReference>
<evidence type="ECO:0000256" key="1">
    <source>
        <dbReference type="ARBA" id="ARBA00000971"/>
    </source>
</evidence>
<dbReference type="Proteomes" id="UP000831537">
    <property type="component" value="Chromosome"/>
</dbReference>
<evidence type="ECO:0000256" key="4">
    <source>
        <dbReference type="ARBA" id="ARBA00023110"/>
    </source>
</evidence>
<keyword evidence="4 6" id="KW-0697">Rotamase</keyword>
<dbReference type="PROSITE" id="PS50198">
    <property type="entry name" value="PPIC_PPIASE_2"/>
    <property type="match status" value="1"/>
</dbReference>
<keyword evidence="3" id="KW-0732">Signal</keyword>
<dbReference type="SUPFAM" id="SSF109998">
    <property type="entry name" value="Triger factor/SurA peptide-binding domain-like"/>
    <property type="match status" value="1"/>
</dbReference>
<dbReference type="InterPro" id="IPR023058">
    <property type="entry name" value="PPIase_PpiC_CS"/>
</dbReference>
<dbReference type="InterPro" id="IPR046357">
    <property type="entry name" value="PPIase_dom_sf"/>
</dbReference>
<dbReference type="InterPro" id="IPR050245">
    <property type="entry name" value="PrsA_foldase"/>
</dbReference>
<evidence type="ECO:0000256" key="2">
    <source>
        <dbReference type="ARBA" id="ARBA00013194"/>
    </source>
</evidence>